<feature type="domain" description="PPIase cyclophilin-type" evidence="5">
    <location>
        <begin position="33"/>
        <end position="141"/>
    </location>
</feature>
<name>A0AAN8FZX9_TRICO</name>
<comment type="caution">
    <text evidence="6">The sequence shown here is derived from an EMBL/GenBank/DDBJ whole genome shotgun (WGS) entry which is preliminary data.</text>
</comment>
<dbReference type="PROSITE" id="PS50072">
    <property type="entry name" value="CSA_PPIASE_2"/>
    <property type="match status" value="1"/>
</dbReference>
<keyword evidence="7" id="KW-1185">Reference proteome</keyword>
<evidence type="ECO:0000256" key="4">
    <source>
        <dbReference type="SAM" id="SignalP"/>
    </source>
</evidence>
<organism evidence="6 7">
    <name type="scientific">Trichostrongylus colubriformis</name>
    <name type="common">Black scour worm</name>
    <dbReference type="NCBI Taxonomy" id="6319"/>
    <lineage>
        <taxon>Eukaryota</taxon>
        <taxon>Metazoa</taxon>
        <taxon>Ecdysozoa</taxon>
        <taxon>Nematoda</taxon>
        <taxon>Chromadorea</taxon>
        <taxon>Rhabditida</taxon>
        <taxon>Rhabditina</taxon>
        <taxon>Rhabditomorpha</taxon>
        <taxon>Strongyloidea</taxon>
        <taxon>Trichostrongylidae</taxon>
        <taxon>Trichostrongylus</taxon>
    </lineage>
</organism>
<dbReference type="PANTHER" id="PTHR11071:SF561">
    <property type="entry name" value="PEPTIDYL-PROLYL CIS-TRANS ISOMERASE D-RELATED"/>
    <property type="match status" value="1"/>
</dbReference>
<dbReference type="InterPro" id="IPR002130">
    <property type="entry name" value="Cyclophilin-type_PPIase_dom"/>
</dbReference>
<keyword evidence="3" id="KW-0413">Isomerase</keyword>
<feature type="chain" id="PRO_5042845461" description="peptidylprolyl isomerase" evidence="4">
    <location>
        <begin position="20"/>
        <end position="141"/>
    </location>
</feature>
<gene>
    <name evidence="6" type="ORF">GCK32_017832</name>
</gene>
<evidence type="ECO:0000256" key="3">
    <source>
        <dbReference type="ARBA" id="ARBA00023235"/>
    </source>
</evidence>
<keyword evidence="4" id="KW-0732">Signal</keyword>
<sequence>MSQLLCFATVILCIVLASCVDVKLEVTHKVSFDIETNGESMGRIVIGLFGNVVPKTVKNFVELAKREPHEGPGWVSMANSGKDTNRSQFFITLVKTSWLDGKHVVFGKVLEGMDVVKAIAAVPRDSRDRPVHDVIITRAES</sequence>
<evidence type="ECO:0000313" key="6">
    <source>
        <dbReference type="EMBL" id="KAK5984507.1"/>
    </source>
</evidence>
<proteinExistence type="predicted"/>
<dbReference type="GO" id="GO:0016018">
    <property type="term" value="F:cyclosporin A binding"/>
    <property type="evidence" value="ECO:0007669"/>
    <property type="project" value="TreeGrafter"/>
</dbReference>
<dbReference type="PANTHER" id="PTHR11071">
    <property type="entry name" value="PEPTIDYL-PROLYL CIS-TRANS ISOMERASE"/>
    <property type="match status" value="1"/>
</dbReference>
<dbReference type="SUPFAM" id="SSF50891">
    <property type="entry name" value="Cyclophilin-like"/>
    <property type="match status" value="1"/>
</dbReference>
<dbReference type="Pfam" id="PF00160">
    <property type="entry name" value="Pro_isomerase"/>
    <property type="match status" value="2"/>
</dbReference>
<evidence type="ECO:0000259" key="5">
    <source>
        <dbReference type="PROSITE" id="PS50072"/>
    </source>
</evidence>
<protein>
    <recommendedName>
        <fullName evidence="1">peptidylprolyl isomerase</fullName>
        <ecNumber evidence="1">5.2.1.8</ecNumber>
    </recommendedName>
</protein>
<dbReference type="InterPro" id="IPR024936">
    <property type="entry name" value="Cyclophilin-type_PPIase"/>
</dbReference>
<dbReference type="EMBL" id="WIXE01002799">
    <property type="protein sequence ID" value="KAK5984507.1"/>
    <property type="molecule type" value="Genomic_DNA"/>
</dbReference>
<dbReference type="EC" id="5.2.1.8" evidence="1"/>
<keyword evidence="2" id="KW-0697">Rotamase</keyword>
<feature type="non-terminal residue" evidence="6">
    <location>
        <position position="141"/>
    </location>
</feature>
<dbReference type="GO" id="GO:0005737">
    <property type="term" value="C:cytoplasm"/>
    <property type="evidence" value="ECO:0007669"/>
    <property type="project" value="TreeGrafter"/>
</dbReference>
<dbReference type="Proteomes" id="UP001331761">
    <property type="component" value="Unassembled WGS sequence"/>
</dbReference>
<reference evidence="6 7" key="1">
    <citation type="submission" date="2019-10" db="EMBL/GenBank/DDBJ databases">
        <title>Assembly and Annotation for the nematode Trichostrongylus colubriformis.</title>
        <authorList>
            <person name="Martin J."/>
        </authorList>
    </citation>
    <scope>NUCLEOTIDE SEQUENCE [LARGE SCALE GENOMIC DNA]</scope>
    <source>
        <strain evidence="6">G859</strain>
        <tissue evidence="6">Whole worm</tissue>
    </source>
</reference>
<accession>A0AAN8FZX9</accession>
<dbReference type="GO" id="GO:0003755">
    <property type="term" value="F:peptidyl-prolyl cis-trans isomerase activity"/>
    <property type="evidence" value="ECO:0007669"/>
    <property type="project" value="UniProtKB-KW"/>
</dbReference>
<evidence type="ECO:0000256" key="1">
    <source>
        <dbReference type="ARBA" id="ARBA00013194"/>
    </source>
</evidence>
<evidence type="ECO:0000256" key="2">
    <source>
        <dbReference type="ARBA" id="ARBA00023110"/>
    </source>
</evidence>
<dbReference type="GO" id="GO:0006457">
    <property type="term" value="P:protein folding"/>
    <property type="evidence" value="ECO:0007669"/>
    <property type="project" value="TreeGrafter"/>
</dbReference>
<dbReference type="InterPro" id="IPR029000">
    <property type="entry name" value="Cyclophilin-like_dom_sf"/>
</dbReference>
<evidence type="ECO:0000313" key="7">
    <source>
        <dbReference type="Proteomes" id="UP001331761"/>
    </source>
</evidence>
<dbReference type="PIRSF" id="PIRSF001467">
    <property type="entry name" value="Peptidylpro_ismrse"/>
    <property type="match status" value="1"/>
</dbReference>
<feature type="signal peptide" evidence="4">
    <location>
        <begin position="1"/>
        <end position="19"/>
    </location>
</feature>
<dbReference type="Gene3D" id="2.40.100.10">
    <property type="entry name" value="Cyclophilin-like"/>
    <property type="match status" value="2"/>
</dbReference>
<dbReference type="AlphaFoldDB" id="A0AAN8FZX9"/>